<comment type="similarity">
    <text evidence="5">Belongs to the WD repeat cdt2 family.</text>
</comment>
<dbReference type="GO" id="GO:0030674">
    <property type="term" value="F:protein-macromolecule adaptor activity"/>
    <property type="evidence" value="ECO:0007669"/>
    <property type="project" value="TreeGrafter"/>
</dbReference>
<gene>
    <name evidence="8" type="ORF">M408DRAFT_154265</name>
</gene>
<dbReference type="PROSITE" id="PS50082">
    <property type="entry name" value="WD_REPEATS_2"/>
    <property type="match status" value="2"/>
</dbReference>
<evidence type="ECO:0000256" key="6">
    <source>
        <dbReference type="PROSITE-ProRule" id="PRU00221"/>
    </source>
</evidence>
<reference evidence="9" key="2">
    <citation type="submission" date="2015-01" db="EMBL/GenBank/DDBJ databases">
        <title>Evolutionary Origins and Diversification of the Mycorrhizal Mutualists.</title>
        <authorList>
            <consortium name="DOE Joint Genome Institute"/>
            <consortium name="Mycorrhizal Genomics Consortium"/>
            <person name="Kohler A."/>
            <person name="Kuo A."/>
            <person name="Nagy L.G."/>
            <person name="Floudas D."/>
            <person name="Copeland A."/>
            <person name="Barry K.W."/>
            <person name="Cichocki N."/>
            <person name="Veneault-Fourrey C."/>
            <person name="LaButti K."/>
            <person name="Lindquist E.A."/>
            <person name="Lipzen A."/>
            <person name="Lundell T."/>
            <person name="Morin E."/>
            <person name="Murat C."/>
            <person name="Riley R."/>
            <person name="Ohm R."/>
            <person name="Sun H."/>
            <person name="Tunlid A."/>
            <person name="Henrissat B."/>
            <person name="Grigoriev I.V."/>
            <person name="Hibbett D.S."/>
            <person name="Martin F."/>
        </authorList>
    </citation>
    <scope>NUCLEOTIDE SEQUENCE [LARGE SCALE GENOMIC DNA]</scope>
    <source>
        <strain evidence="9">MAFF 305830</strain>
    </source>
</reference>
<dbReference type="InterPro" id="IPR015943">
    <property type="entry name" value="WD40/YVTN_repeat-like_dom_sf"/>
</dbReference>
<feature type="region of interest" description="Disordered" evidence="7">
    <location>
        <begin position="1"/>
        <end position="35"/>
    </location>
</feature>
<dbReference type="SMART" id="SM00320">
    <property type="entry name" value="WD40"/>
    <property type="match status" value="5"/>
</dbReference>
<dbReference type="InterPro" id="IPR001680">
    <property type="entry name" value="WD40_rpt"/>
</dbReference>
<dbReference type="PANTHER" id="PTHR22852">
    <property type="entry name" value="LETHAL 2 DENTICLELESS PROTEIN RETINOIC ACID-REGULATED NUCLEAR MATRIX-ASSOCIATED PROTEIN"/>
    <property type="match status" value="1"/>
</dbReference>
<dbReference type="GO" id="GO:0043161">
    <property type="term" value="P:proteasome-mediated ubiquitin-dependent protein catabolic process"/>
    <property type="evidence" value="ECO:0007669"/>
    <property type="project" value="TreeGrafter"/>
</dbReference>
<evidence type="ECO:0000313" key="9">
    <source>
        <dbReference type="Proteomes" id="UP000054097"/>
    </source>
</evidence>
<dbReference type="InterPro" id="IPR019775">
    <property type="entry name" value="WD40_repeat_CS"/>
</dbReference>
<dbReference type="InterPro" id="IPR036322">
    <property type="entry name" value="WD40_repeat_dom_sf"/>
</dbReference>
<evidence type="ECO:0000256" key="3">
    <source>
        <dbReference type="ARBA" id="ARBA00022737"/>
    </source>
</evidence>
<dbReference type="AlphaFoldDB" id="A0A0C2X5M0"/>
<feature type="repeat" description="WD" evidence="6">
    <location>
        <begin position="427"/>
        <end position="467"/>
    </location>
</feature>
<evidence type="ECO:0000256" key="7">
    <source>
        <dbReference type="SAM" id="MobiDB-lite"/>
    </source>
</evidence>
<comment type="pathway">
    <text evidence="1">Protein modification; protein ubiquitination.</text>
</comment>
<sequence length="490" mass="53050">MATTRIGLHDVTNASELPASPSRKRSRRETEAEDACLPAQPLKLVQTTVQTTKINQLYPPETSKVPSAQRGGAHRLLRHGRLGLSLPTVAPVSTRPVLQSFVSSETNGDRFAFENGQPTSCTYSHASRLGATKLLAVGFEDGEIQILDTTKRGPNDNTPAPTSFNGVERDTIVHDVQWRKDDKQIAAAGETVAIYDVEFQTATYRFAGHTATTKSLAWDPSNDSLVASGGRDGNICIWDLRLHSGAHDAQVAPAMFIKQAHNPEARQKRNFPRSTSKSVTSLLYLPDSSHNLVSAGSSDGLLLKWDLRSPRGAKQASEESVADPTVTSTRSQRSRGIASIALGTGDSMIYGLATDGLVHPYLTRTLQACAPLPIPATSSNGGRSLQFTSKLATSPCGRWLATGSADGVAYLYDVSQHCAPSQEPVVLYGHSASVMGLAWADSDTLATSSYDLSLRVWRADAEQATRCREDKDARWHWRWAGVDRASRDDI</sequence>
<dbReference type="EMBL" id="KN824278">
    <property type="protein sequence ID" value="KIM33428.1"/>
    <property type="molecule type" value="Genomic_DNA"/>
</dbReference>
<evidence type="ECO:0000256" key="1">
    <source>
        <dbReference type="ARBA" id="ARBA00004906"/>
    </source>
</evidence>
<accession>A0A0C2X5M0</accession>
<dbReference type="Pfam" id="PF00400">
    <property type="entry name" value="WD40"/>
    <property type="match status" value="3"/>
</dbReference>
<dbReference type="InterPro" id="IPR051865">
    <property type="entry name" value="WD-repeat_CDT2_adapter"/>
</dbReference>
<evidence type="ECO:0000256" key="2">
    <source>
        <dbReference type="ARBA" id="ARBA00022574"/>
    </source>
</evidence>
<feature type="region of interest" description="Disordered" evidence="7">
    <location>
        <begin position="313"/>
        <end position="334"/>
    </location>
</feature>
<keyword evidence="9" id="KW-1185">Reference proteome</keyword>
<name>A0A0C2X5M0_SERVB</name>
<dbReference type="PROSITE" id="PS00678">
    <property type="entry name" value="WD_REPEATS_1"/>
    <property type="match status" value="1"/>
</dbReference>
<organism evidence="8 9">
    <name type="scientific">Serendipita vermifera MAFF 305830</name>
    <dbReference type="NCBI Taxonomy" id="933852"/>
    <lineage>
        <taxon>Eukaryota</taxon>
        <taxon>Fungi</taxon>
        <taxon>Dikarya</taxon>
        <taxon>Basidiomycota</taxon>
        <taxon>Agaricomycotina</taxon>
        <taxon>Agaricomycetes</taxon>
        <taxon>Sebacinales</taxon>
        <taxon>Serendipitaceae</taxon>
        <taxon>Serendipita</taxon>
    </lineage>
</organism>
<dbReference type="HOGENOM" id="CLU_038595_0_0_1"/>
<proteinExistence type="inferred from homology"/>
<dbReference type="OrthoDB" id="2096344at2759"/>
<dbReference type="PANTHER" id="PTHR22852:SF0">
    <property type="entry name" value="DENTICLELESS PROTEIN HOMOLOG"/>
    <property type="match status" value="1"/>
</dbReference>
<evidence type="ECO:0000256" key="5">
    <source>
        <dbReference type="ARBA" id="ARBA00038344"/>
    </source>
</evidence>
<protein>
    <submittedName>
        <fullName evidence="8">Uncharacterized protein</fullName>
    </submittedName>
</protein>
<keyword evidence="3" id="KW-0677">Repeat</keyword>
<keyword evidence="2 6" id="KW-0853">WD repeat</keyword>
<reference evidence="8 9" key="1">
    <citation type="submission" date="2014-04" db="EMBL/GenBank/DDBJ databases">
        <authorList>
            <consortium name="DOE Joint Genome Institute"/>
            <person name="Kuo A."/>
            <person name="Zuccaro A."/>
            <person name="Kohler A."/>
            <person name="Nagy L.G."/>
            <person name="Floudas D."/>
            <person name="Copeland A."/>
            <person name="Barry K.W."/>
            <person name="Cichocki N."/>
            <person name="Veneault-Fourrey C."/>
            <person name="LaButti K."/>
            <person name="Lindquist E.A."/>
            <person name="Lipzen A."/>
            <person name="Lundell T."/>
            <person name="Morin E."/>
            <person name="Murat C."/>
            <person name="Sun H."/>
            <person name="Tunlid A."/>
            <person name="Henrissat B."/>
            <person name="Grigoriev I.V."/>
            <person name="Hibbett D.S."/>
            <person name="Martin F."/>
            <person name="Nordberg H.P."/>
            <person name="Cantor M.N."/>
            <person name="Hua S.X."/>
        </authorList>
    </citation>
    <scope>NUCLEOTIDE SEQUENCE [LARGE SCALE GENOMIC DNA]</scope>
    <source>
        <strain evidence="8 9">MAFF 305830</strain>
    </source>
</reference>
<dbReference type="STRING" id="933852.A0A0C2X5M0"/>
<dbReference type="Gene3D" id="2.130.10.10">
    <property type="entry name" value="YVTN repeat-like/Quinoprotein amine dehydrogenase"/>
    <property type="match status" value="2"/>
</dbReference>
<dbReference type="SUPFAM" id="SSF50978">
    <property type="entry name" value="WD40 repeat-like"/>
    <property type="match status" value="1"/>
</dbReference>
<dbReference type="GO" id="GO:0005634">
    <property type="term" value="C:nucleus"/>
    <property type="evidence" value="ECO:0007669"/>
    <property type="project" value="TreeGrafter"/>
</dbReference>
<evidence type="ECO:0000313" key="8">
    <source>
        <dbReference type="EMBL" id="KIM33428.1"/>
    </source>
</evidence>
<dbReference type="PROSITE" id="PS50294">
    <property type="entry name" value="WD_REPEATS_REGION"/>
    <property type="match status" value="2"/>
</dbReference>
<keyword evidence="4" id="KW-0833">Ubl conjugation pathway</keyword>
<evidence type="ECO:0000256" key="4">
    <source>
        <dbReference type="ARBA" id="ARBA00022786"/>
    </source>
</evidence>
<dbReference type="Proteomes" id="UP000054097">
    <property type="component" value="Unassembled WGS sequence"/>
</dbReference>
<feature type="repeat" description="WD" evidence="6">
    <location>
        <begin position="206"/>
        <end position="241"/>
    </location>
</feature>